<evidence type="ECO:0000259" key="2">
    <source>
        <dbReference type="Pfam" id="PF12969"/>
    </source>
</evidence>
<dbReference type="Gene3D" id="2.60.40.3140">
    <property type="match status" value="1"/>
</dbReference>
<dbReference type="Gene3D" id="3.10.620.30">
    <property type="match status" value="1"/>
</dbReference>
<sequence>MILAWLLTVGTLPVWAASDYDASAIPADLQENASAVVREQDEIFTIHASDAATYTIHRAVTVLNKNGERYAPLVIWYDASRKIKSIECTVYDARGTEVKKVKKKDIQDVSAVSSFSIYEDSRLKYYSYDSPSYPYTVEYSYELEFDGLLFYPNWHPVEGFQLAVEQSSFSVITSPDISLRYRVQHTSEPAISTEEGQQKYYWELRHHAAYKKESFRPPLGTLTPRVYLAPSAFSYEGYAGNFSSWQQFGQWINQLNEGRDQLPESTQSEVKRIVANLQDTTEIIRTLYEYMQSKTRYVSIQLGIGGYQPFEATTVDRLGYGDCKALSNYMKALLSVAGIEAYYTLVNAGAYEDEVLADFPSMQFNHVIVGVPLAQDTLWLECTSQTNPFGHLSDFTDERNVLMITENGGQLVRTPAYSAQDNQQTRNTTVLLDEEGNGQLTAQTQYTGQLYDDIARITQLNDQEQKQAVYKQIEIPNFRLQSFHYDLTKDQIPAANEVLKLQLERYVSISGKRWFFCPNVMSQIESLPAKTEARNHEVMLRYAYTETDTTVINLPENIHSEFVPEAIEIQSTFGSYHSSYTVEQGKVIYTRTFQRNKGVFPSDSYQELVEFYQKVSKADRQQMVLRKST</sequence>
<dbReference type="EMBL" id="CP120682">
    <property type="protein sequence ID" value="WKN37728.1"/>
    <property type="molecule type" value="Genomic_DNA"/>
</dbReference>
<keyword evidence="1" id="KW-0732">Signal</keyword>
<reference evidence="3" key="2">
    <citation type="journal article" date="2024" name="Antonie Van Leeuwenhoek">
        <title>Roseihalotalea indica gen. nov., sp. nov., a halophilic Bacteroidetes from mesopelagic Southwest Indian Ocean with higher carbohydrate metabolic potential.</title>
        <authorList>
            <person name="Chen B."/>
            <person name="Zhang M."/>
            <person name="Lin D."/>
            <person name="Ye J."/>
            <person name="Tang K."/>
        </authorList>
    </citation>
    <scope>NUCLEOTIDE SEQUENCE</scope>
    <source>
        <strain evidence="3">TK19036</strain>
    </source>
</reference>
<organism evidence="3">
    <name type="scientific">Roseihalotalea indica</name>
    <dbReference type="NCBI Taxonomy" id="2867963"/>
    <lineage>
        <taxon>Bacteria</taxon>
        <taxon>Pseudomonadati</taxon>
        <taxon>Bacteroidota</taxon>
        <taxon>Cytophagia</taxon>
        <taxon>Cytophagales</taxon>
        <taxon>Catalimonadaceae</taxon>
        <taxon>Roseihalotalea</taxon>
    </lineage>
</organism>
<gene>
    <name evidence="3" type="ORF">K4G66_03275</name>
</gene>
<evidence type="ECO:0000313" key="3">
    <source>
        <dbReference type="EMBL" id="WKN37728.1"/>
    </source>
</evidence>
<dbReference type="InterPro" id="IPR038765">
    <property type="entry name" value="Papain-like_cys_pep_sf"/>
</dbReference>
<dbReference type="Pfam" id="PF12969">
    <property type="entry name" value="DUF3857"/>
    <property type="match status" value="1"/>
</dbReference>
<evidence type="ECO:0000256" key="1">
    <source>
        <dbReference type="SAM" id="SignalP"/>
    </source>
</evidence>
<protein>
    <submittedName>
        <fullName evidence="3">DUF3857 domain-containing protein</fullName>
    </submittedName>
</protein>
<accession>A0AA49GQL9</accession>
<dbReference type="SUPFAM" id="SSF54001">
    <property type="entry name" value="Cysteine proteinases"/>
    <property type="match status" value="1"/>
</dbReference>
<name>A0AA49GQL9_9BACT</name>
<dbReference type="AlphaFoldDB" id="A0AA49GQL9"/>
<dbReference type="InterPro" id="IPR024618">
    <property type="entry name" value="DUF3857"/>
</dbReference>
<feature type="domain" description="DUF3857" evidence="2">
    <location>
        <begin position="51"/>
        <end position="210"/>
    </location>
</feature>
<proteinExistence type="predicted"/>
<reference evidence="3" key="1">
    <citation type="journal article" date="2023" name="Comput. Struct. Biotechnol. J.">
        <title>Discovery of a novel marine Bacteroidetes with a rich repertoire of carbohydrate-active enzymes.</title>
        <authorList>
            <person name="Chen B."/>
            <person name="Liu G."/>
            <person name="Chen Q."/>
            <person name="Wang H."/>
            <person name="Liu L."/>
            <person name="Tang K."/>
        </authorList>
    </citation>
    <scope>NUCLEOTIDE SEQUENCE</scope>
    <source>
        <strain evidence="3">TK19036</strain>
    </source>
</reference>
<dbReference type="Gene3D" id="2.60.120.1130">
    <property type="match status" value="1"/>
</dbReference>
<feature type="signal peptide" evidence="1">
    <location>
        <begin position="1"/>
        <end position="16"/>
    </location>
</feature>
<feature type="chain" id="PRO_5041345534" evidence="1">
    <location>
        <begin position="17"/>
        <end position="629"/>
    </location>
</feature>